<accession>A0A0P1M1L7</accession>
<dbReference type="STRING" id="1633631.GCA_001442925_02202"/>
<accession>A0A0P1MCZ7</accession>
<protein>
    <submittedName>
        <fullName evidence="4">Outer membrane lipoprotein</fullName>
    </submittedName>
</protein>
<dbReference type="InterPro" id="IPR039565">
    <property type="entry name" value="BamD-like"/>
</dbReference>
<dbReference type="InterPro" id="IPR011990">
    <property type="entry name" value="TPR-like_helical_dom_sf"/>
</dbReference>
<dbReference type="EMBL" id="CZVI01000028">
    <property type="protein sequence ID" value="CUS92464.1"/>
    <property type="molecule type" value="Genomic_DNA"/>
</dbReference>
<gene>
    <name evidence="4" type="ORF">JGI4_02208</name>
    <name evidence="3" type="ORF">JGI8_01685</name>
</gene>
<accession>A0A0P1P083</accession>
<dbReference type="Proteomes" id="UP000182200">
    <property type="component" value="Unassembled WGS sequence"/>
</dbReference>
<keyword evidence="6" id="KW-1185">Reference proteome</keyword>
<dbReference type="Gene3D" id="1.25.40.10">
    <property type="entry name" value="Tetratricopeptide repeat domain"/>
    <property type="match status" value="1"/>
</dbReference>
<evidence type="ECO:0000259" key="2">
    <source>
        <dbReference type="Pfam" id="PF13525"/>
    </source>
</evidence>
<name>A0A0P1M1L7_9BACT</name>
<keyword evidence="4" id="KW-0449">Lipoprotein</keyword>
<accession>A0A0P1L7C6</accession>
<dbReference type="SUPFAM" id="SSF48452">
    <property type="entry name" value="TPR-like"/>
    <property type="match status" value="1"/>
</dbReference>
<accession>A0A0P1LL90</accession>
<sequence>MKIKNLILVVLLLLTSCSKKEDISLLERADKEYQKKNLKTAIELYNNFVQKYPQNLKSAEALFKLSQIYLSELRMPKEAIKFLEQIIQNYPNTKEAMNALFMLGFIHANEIHNYEKAKEYYQKFLELYPNSELAVSAKFELENLGKEPQKIITK</sequence>
<accession>A0A0P1MAF6</accession>
<reference evidence="3 6" key="1">
    <citation type="submission" date="2015-11" db="EMBL/GenBank/DDBJ databases">
        <authorList>
            <person name="Varghese N."/>
        </authorList>
    </citation>
    <scope>NUCLEOTIDE SEQUENCE [LARGE SCALE GENOMIC DNA]</scope>
    <source>
        <strain evidence="3 6">JGI-8</strain>
    </source>
</reference>
<evidence type="ECO:0000313" key="6">
    <source>
        <dbReference type="Proteomes" id="UP000182200"/>
    </source>
</evidence>
<dbReference type="RefSeq" id="WP_075425985.1">
    <property type="nucleotide sequence ID" value="NZ_CZVI01000028.1"/>
</dbReference>
<feature type="domain" description="Outer membrane lipoprotein BamD-like" evidence="2">
    <location>
        <begin position="22"/>
        <end position="144"/>
    </location>
</feature>
<evidence type="ECO:0000256" key="1">
    <source>
        <dbReference type="ARBA" id="ARBA00022729"/>
    </source>
</evidence>
<accession>A0A0P1P8N8</accession>
<proteinExistence type="predicted"/>
<evidence type="ECO:0000313" key="5">
    <source>
        <dbReference type="Proteomes" id="UP000182011"/>
    </source>
</evidence>
<dbReference type="Pfam" id="PF13525">
    <property type="entry name" value="YfiO"/>
    <property type="match status" value="1"/>
</dbReference>
<dbReference type="EMBL" id="FAOP01000011">
    <property type="protein sequence ID" value="CUU08866.1"/>
    <property type="molecule type" value="Genomic_DNA"/>
</dbReference>
<evidence type="ECO:0000313" key="3">
    <source>
        <dbReference type="EMBL" id="CUS92464.1"/>
    </source>
</evidence>
<dbReference type="Proteomes" id="UP000182011">
    <property type="component" value="Unassembled WGS sequence"/>
</dbReference>
<reference evidence="4 5" key="2">
    <citation type="submission" date="2015-11" db="EMBL/GenBank/DDBJ databases">
        <authorList>
            <person name="Zhang Y."/>
            <person name="Guo Z."/>
        </authorList>
    </citation>
    <scope>NUCLEOTIDE SEQUENCE [LARGE SCALE GENOMIC DNA]</scope>
    <source>
        <strain evidence="4">JGI-4</strain>
    </source>
</reference>
<accession>A0A0P1ML97</accession>
<accession>A0A0N7MT97</accession>
<keyword evidence="1" id="KW-0732">Signal</keyword>
<organism evidence="4 5">
    <name type="scientific">Candidatus Kryptonium thompsonii</name>
    <dbReference type="NCBI Taxonomy" id="1633631"/>
    <lineage>
        <taxon>Bacteria</taxon>
        <taxon>Pseudomonadati</taxon>
        <taxon>Candidatus Kryptoniota</taxon>
        <taxon>Candidatus Kryptonium</taxon>
    </lineage>
</organism>
<dbReference type="OrthoDB" id="9810975at2"/>
<dbReference type="PROSITE" id="PS51257">
    <property type="entry name" value="PROKAR_LIPOPROTEIN"/>
    <property type="match status" value="1"/>
</dbReference>
<accession>A0A0P1LJW0</accession>
<accession>A0A0P1MRV5</accession>
<dbReference type="AlphaFoldDB" id="A0A0P1M1L7"/>
<accession>A0A0S4NCF6</accession>
<evidence type="ECO:0000313" key="4">
    <source>
        <dbReference type="EMBL" id="CUU08866.1"/>
    </source>
</evidence>